<feature type="compositionally biased region" description="Low complexity" evidence="1">
    <location>
        <begin position="429"/>
        <end position="513"/>
    </location>
</feature>
<feature type="compositionally biased region" description="Basic residues" evidence="1">
    <location>
        <begin position="611"/>
        <end position="623"/>
    </location>
</feature>
<feature type="region of interest" description="Disordered" evidence="1">
    <location>
        <begin position="293"/>
        <end position="313"/>
    </location>
</feature>
<organism evidence="2 3">
    <name type="scientific">Phanerochaete sordida</name>
    <dbReference type="NCBI Taxonomy" id="48140"/>
    <lineage>
        <taxon>Eukaryota</taxon>
        <taxon>Fungi</taxon>
        <taxon>Dikarya</taxon>
        <taxon>Basidiomycota</taxon>
        <taxon>Agaricomycotina</taxon>
        <taxon>Agaricomycetes</taxon>
        <taxon>Polyporales</taxon>
        <taxon>Phanerochaetaceae</taxon>
        <taxon>Phanerochaete</taxon>
    </lineage>
</organism>
<feature type="compositionally biased region" description="Pro residues" evidence="1">
    <location>
        <begin position="551"/>
        <end position="560"/>
    </location>
</feature>
<dbReference type="Pfam" id="PF20414">
    <property type="entry name" value="DUF6698"/>
    <property type="match status" value="1"/>
</dbReference>
<feature type="compositionally biased region" description="Basic residues" evidence="1">
    <location>
        <begin position="293"/>
        <end position="302"/>
    </location>
</feature>
<dbReference type="Proteomes" id="UP000703269">
    <property type="component" value="Unassembled WGS sequence"/>
</dbReference>
<name>A0A9P3G3C7_9APHY</name>
<keyword evidence="3" id="KW-1185">Reference proteome</keyword>
<feature type="region of interest" description="Disordered" evidence="1">
    <location>
        <begin position="424"/>
        <end position="623"/>
    </location>
</feature>
<feature type="compositionally biased region" description="Acidic residues" evidence="1">
    <location>
        <begin position="520"/>
        <end position="531"/>
    </location>
</feature>
<evidence type="ECO:0000313" key="3">
    <source>
        <dbReference type="Proteomes" id="UP000703269"/>
    </source>
</evidence>
<gene>
    <name evidence="2" type="ORF">PsYK624_034300</name>
</gene>
<dbReference type="OrthoDB" id="3231188at2759"/>
<accession>A0A9P3G3C7</accession>
<evidence type="ECO:0000256" key="1">
    <source>
        <dbReference type="SAM" id="MobiDB-lite"/>
    </source>
</evidence>
<feature type="compositionally biased region" description="Acidic residues" evidence="1">
    <location>
        <begin position="1"/>
        <end position="33"/>
    </location>
</feature>
<protein>
    <submittedName>
        <fullName evidence="2">Uncharacterized protein</fullName>
    </submittedName>
</protein>
<reference evidence="2 3" key="1">
    <citation type="submission" date="2021-08" db="EMBL/GenBank/DDBJ databases">
        <title>Draft Genome Sequence of Phanerochaete sordida strain YK-624.</title>
        <authorList>
            <person name="Mori T."/>
            <person name="Dohra H."/>
            <person name="Suzuki T."/>
            <person name="Kawagishi H."/>
            <person name="Hirai H."/>
        </authorList>
    </citation>
    <scope>NUCLEOTIDE SEQUENCE [LARGE SCALE GENOMIC DNA]</scope>
    <source>
        <strain evidence="2 3">YK-624</strain>
    </source>
</reference>
<comment type="caution">
    <text evidence="2">The sequence shown here is derived from an EMBL/GenBank/DDBJ whole genome shotgun (WGS) entry which is preliminary data.</text>
</comment>
<dbReference type="AlphaFoldDB" id="A0A9P3G3C7"/>
<feature type="region of interest" description="Disordered" evidence="1">
    <location>
        <begin position="1"/>
        <end position="35"/>
    </location>
</feature>
<proteinExistence type="predicted"/>
<sequence>MPGSDEEQSSGAEEFDLDGDDDGGDESDQVEGDDLIRDPNLRRLLQVPKLPSSKAGIDVLREAYSSLQLQYSELSAASRAMALEIIAFKAASKRQRNRYGGKPPVELAAFADRIYRAGKQSVLLFEVWTAEDAFDAKTRPKIDLFSPTRFVNPHNMQRARQAEVFDAIGGLDLPQNSALAAAMGSVVWIKNAYLAAAQQQRSHVVDTAKKCVYQCFPKTLAHLPFDDPAELAGDDEAALLRGGVDNLMPPFVFPLDRNGDVQYMMRSPILVRLFIACLLGKSALTKRRNWVAHGAGRSKKPRGGTASTAKKGGNKNKAELWGVIGVIRPEFMAFIFIICRFLLSGDETFAPIGSYNYNDDFEAWKRIAITDWNTSAMKETRLWWEACVWKGHDPDVLDLDTTHSTEELTPAQRRTEALLAQLRNPSQDPAAASSPSPSSASLLSPPTSSSARAGAGAAPSSRTSTDAGAAPSSRTPTSAAPSSSRISTGAAPSSSRTSAGGASARSRTATQAAPKPDSDSMSEVEDADLDAIEGAVAAMAVDDEELAAVPEPAPAPPNPAPRRRGANSKPAADIVEAAPRKNTRPSSSRKAVAAAPEDSNDEPVAAAKPGGRPKRNTAPRSRS</sequence>
<dbReference type="InterPro" id="IPR046521">
    <property type="entry name" value="DUF6698"/>
</dbReference>
<dbReference type="EMBL" id="BPQB01000006">
    <property type="protein sequence ID" value="GJE87347.1"/>
    <property type="molecule type" value="Genomic_DNA"/>
</dbReference>
<evidence type="ECO:0000313" key="2">
    <source>
        <dbReference type="EMBL" id="GJE87347.1"/>
    </source>
</evidence>